<evidence type="ECO:0000259" key="3">
    <source>
        <dbReference type="Pfam" id="PF08241"/>
    </source>
</evidence>
<dbReference type="PANTHER" id="PTHR22809:SF5">
    <property type="entry name" value="TRNA N(3)-METHYLCYTIDINE METHYLTRANSFERASE METTL6"/>
    <property type="match status" value="1"/>
</dbReference>
<evidence type="ECO:0000256" key="1">
    <source>
        <dbReference type="ARBA" id="ARBA00022603"/>
    </source>
</evidence>
<keyword evidence="5" id="KW-1185">Reference proteome</keyword>
<feature type="domain" description="Methyltransferase type 11" evidence="3">
    <location>
        <begin position="41"/>
        <end position="136"/>
    </location>
</feature>
<dbReference type="AlphaFoldDB" id="A0A498H0B4"/>
<dbReference type="GO" id="GO:0008757">
    <property type="term" value="F:S-adenosylmethionine-dependent methyltransferase activity"/>
    <property type="evidence" value="ECO:0007669"/>
    <property type="project" value="InterPro"/>
</dbReference>
<evidence type="ECO:0000313" key="4">
    <source>
        <dbReference type="EMBL" id="RXE56361.1"/>
    </source>
</evidence>
<dbReference type="InterPro" id="IPR029063">
    <property type="entry name" value="SAM-dependent_MTases_sf"/>
</dbReference>
<dbReference type="PANTHER" id="PTHR22809">
    <property type="entry name" value="METHYLTRANSFERASE-RELATED"/>
    <property type="match status" value="1"/>
</dbReference>
<dbReference type="Pfam" id="PF08241">
    <property type="entry name" value="Methyltransf_11"/>
    <property type="match status" value="1"/>
</dbReference>
<dbReference type="GO" id="GO:0032259">
    <property type="term" value="P:methylation"/>
    <property type="evidence" value="ECO:0007669"/>
    <property type="project" value="UniProtKB-KW"/>
</dbReference>
<dbReference type="EMBL" id="LHQS01000002">
    <property type="protein sequence ID" value="RXE56361.1"/>
    <property type="molecule type" value="Genomic_DNA"/>
</dbReference>
<dbReference type="InterPro" id="IPR026113">
    <property type="entry name" value="METTL2/6/8-like"/>
</dbReference>
<organism evidence="4 5">
    <name type="scientific">Methanoculleus taiwanensis</name>
    <dbReference type="NCBI Taxonomy" id="1550565"/>
    <lineage>
        <taxon>Archaea</taxon>
        <taxon>Methanobacteriati</taxon>
        <taxon>Methanobacteriota</taxon>
        <taxon>Stenosarchaea group</taxon>
        <taxon>Methanomicrobia</taxon>
        <taxon>Methanomicrobiales</taxon>
        <taxon>Methanomicrobiaceae</taxon>
        <taxon>Methanoculleus</taxon>
    </lineage>
</organism>
<name>A0A498H0B4_9EURY</name>
<evidence type="ECO:0000256" key="2">
    <source>
        <dbReference type="ARBA" id="ARBA00022679"/>
    </source>
</evidence>
<keyword evidence="1 4" id="KW-0489">Methyltransferase</keyword>
<dbReference type="InterPro" id="IPR013216">
    <property type="entry name" value="Methyltransf_11"/>
</dbReference>
<dbReference type="GO" id="GO:0140640">
    <property type="term" value="F:catalytic activity, acting on a nucleic acid"/>
    <property type="evidence" value="ECO:0007669"/>
    <property type="project" value="UniProtKB-ARBA"/>
</dbReference>
<reference evidence="4 5" key="1">
    <citation type="journal article" date="2015" name="Int. J. Syst. Evol. Microbiol.">
        <title>Methanoculleus taiwanensis sp. nov., a methanogen isolated from deep marine sediment at the deformation front area near Taiwan.</title>
        <authorList>
            <person name="Weng C.Y."/>
            <person name="Chen S.C."/>
            <person name="Lai M.C."/>
            <person name="Wu S.Y."/>
            <person name="Lin S."/>
            <person name="Yang T.F."/>
            <person name="Chen P.C."/>
        </authorList>
    </citation>
    <scope>NUCLEOTIDE SEQUENCE [LARGE SCALE GENOMIC DNA]</scope>
    <source>
        <strain evidence="4 5">CYW4</strain>
    </source>
</reference>
<dbReference type="Proteomes" id="UP000290932">
    <property type="component" value="Unassembled WGS sequence"/>
</dbReference>
<proteinExistence type="predicted"/>
<keyword evidence="2 4" id="KW-0808">Transferase</keyword>
<dbReference type="SUPFAM" id="SSF53335">
    <property type="entry name" value="S-adenosyl-L-methionine-dependent methyltransferases"/>
    <property type="match status" value="1"/>
</dbReference>
<dbReference type="Gene3D" id="3.40.50.150">
    <property type="entry name" value="Vaccinia Virus protein VP39"/>
    <property type="match status" value="1"/>
</dbReference>
<protein>
    <submittedName>
        <fullName evidence="4">Methyltransferase type 11</fullName>
    </submittedName>
</protein>
<accession>A0A498H0B4</accession>
<evidence type="ECO:0000313" key="5">
    <source>
        <dbReference type="Proteomes" id="UP000290932"/>
    </source>
</evidence>
<sequence length="212" mass="23574">MQPGSVDTAPPSWENDYARRGRLWGGVTGRLPELPPGSCVLELGCGDGKTLAAMAEKRWSVTALDISPTAVRMSHARFGTTGIHLLVADARSLPLRDGSFDAVFLFHIAGHLLADDRARIAAETSRVLRDGGLLFFRAFSTEDMRAGKGTEVEEHTYRRGDAILTHYFTSEETAALFSMLTPVSVQTHRWQMRIRGNDYPRVEIEALFRKNR</sequence>
<comment type="caution">
    <text evidence="4">The sequence shown here is derived from an EMBL/GenBank/DDBJ whole genome shotgun (WGS) entry which is preliminary data.</text>
</comment>
<gene>
    <name evidence="4" type="ORF">ABH15_09695</name>
</gene>
<dbReference type="CDD" id="cd02440">
    <property type="entry name" value="AdoMet_MTases"/>
    <property type="match status" value="1"/>
</dbReference>